<dbReference type="Proteomes" id="UP000494165">
    <property type="component" value="Unassembled WGS sequence"/>
</dbReference>
<evidence type="ECO:0000256" key="2">
    <source>
        <dbReference type="ARBA" id="ARBA00010349"/>
    </source>
</evidence>
<keyword evidence="10" id="KW-1185">Reference proteome</keyword>
<comment type="subunit">
    <text evidence="8">Heterodimer with SRP9; binds RNA as heterodimer. Component of a signal recognition particle (SRP) complex that consists of a 7SL RNA molecule of 300 nucleotides and six protein subunits: SRP72, SRP68, SRP54, SRP19, SRP14 and SRP9.</text>
</comment>
<dbReference type="AlphaFoldDB" id="A0A8S1C7J6"/>
<evidence type="ECO:0000256" key="7">
    <source>
        <dbReference type="ARBA" id="ARBA00023274"/>
    </source>
</evidence>
<dbReference type="GO" id="GO:0008312">
    <property type="term" value="F:7S RNA binding"/>
    <property type="evidence" value="ECO:0007669"/>
    <property type="project" value="UniProtKB-UniRule"/>
</dbReference>
<dbReference type="GO" id="GO:0006614">
    <property type="term" value="P:SRP-dependent cotranslational protein targeting to membrane"/>
    <property type="evidence" value="ECO:0007669"/>
    <property type="project" value="UniProtKB-UniRule"/>
</dbReference>
<keyword evidence="7 8" id="KW-0687">Ribonucleoprotein</keyword>
<evidence type="ECO:0000313" key="10">
    <source>
        <dbReference type="Proteomes" id="UP000494165"/>
    </source>
</evidence>
<comment type="function">
    <text evidence="8">Component of the signal recognition particle (SRP) complex, a ribonucleoprotein complex that mediates the cotranslational targeting of secretory and membrane proteins to the endoplasmic reticulum (ER). SRP9 together with SRP14 and the Alu portion of the SRP RNA, constitutes the elongation arrest domain of SRP. The complex of SRP9 and SRP14 is required for SRP RNA binding.</text>
</comment>
<dbReference type="EMBL" id="CADEPI010000019">
    <property type="protein sequence ID" value="CAB3365162.1"/>
    <property type="molecule type" value="Genomic_DNA"/>
</dbReference>
<dbReference type="OrthoDB" id="19209at2759"/>
<dbReference type="InterPro" id="IPR003210">
    <property type="entry name" value="Signal_recog_particle_SRP14"/>
</dbReference>
<evidence type="ECO:0000256" key="5">
    <source>
        <dbReference type="ARBA" id="ARBA00022884"/>
    </source>
</evidence>
<evidence type="ECO:0000256" key="8">
    <source>
        <dbReference type="RuleBase" id="RU368100"/>
    </source>
</evidence>
<comment type="similarity">
    <text evidence="2 8">Belongs to the SRP14 family.</text>
</comment>
<evidence type="ECO:0000256" key="6">
    <source>
        <dbReference type="ARBA" id="ARBA00023135"/>
    </source>
</evidence>
<gene>
    <name evidence="9" type="ORF">CLODIP_2_CD06665</name>
</gene>
<organism evidence="9 10">
    <name type="scientific">Cloeon dipterum</name>
    <dbReference type="NCBI Taxonomy" id="197152"/>
    <lineage>
        <taxon>Eukaryota</taxon>
        <taxon>Metazoa</taxon>
        <taxon>Ecdysozoa</taxon>
        <taxon>Arthropoda</taxon>
        <taxon>Hexapoda</taxon>
        <taxon>Insecta</taxon>
        <taxon>Pterygota</taxon>
        <taxon>Palaeoptera</taxon>
        <taxon>Ephemeroptera</taxon>
        <taxon>Pisciforma</taxon>
        <taxon>Baetidae</taxon>
        <taxon>Cloeon</taxon>
    </lineage>
</organism>
<accession>A0A8S1C7J6</accession>
<evidence type="ECO:0000313" key="9">
    <source>
        <dbReference type="EMBL" id="CAB3365162.1"/>
    </source>
</evidence>
<dbReference type="GO" id="GO:0030942">
    <property type="term" value="F:endoplasmic reticulum signal peptide binding"/>
    <property type="evidence" value="ECO:0007669"/>
    <property type="project" value="UniProtKB-UniRule"/>
</dbReference>
<comment type="subcellular location">
    <subcellularLocation>
        <location evidence="1 8">Cytoplasm</location>
    </subcellularLocation>
</comment>
<dbReference type="SUPFAM" id="SSF54762">
    <property type="entry name" value="Signal recognition particle alu RNA binding heterodimer, SRP9/14"/>
    <property type="match status" value="1"/>
</dbReference>
<dbReference type="FunFam" id="3.30.720.10:FF:000003">
    <property type="entry name" value="Signal recognition particle 14"/>
    <property type="match status" value="1"/>
</dbReference>
<evidence type="ECO:0000256" key="4">
    <source>
        <dbReference type="ARBA" id="ARBA00022490"/>
    </source>
</evidence>
<evidence type="ECO:0000256" key="1">
    <source>
        <dbReference type="ARBA" id="ARBA00004496"/>
    </source>
</evidence>
<name>A0A8S1C7J6_9INSE</name>
<dbReference type="PANTHER" id="PTHR12013">
    <property type="entry name" value="SIGNAL RECOGNITION PARTICLE 14 KD PROTEIN"/>
    <property type="match status" value="1"/>
</dbReference>
<sequence>MVLLEHEKFFAELTKLFYSAREKGTVRMTVKRYDGRTKPEPRVGKEPLPTPVENMCLIRATCRSKKISTIVHGQEVKKFHQKYASLMRSSMDALKKQRKPKTKSKAAH</sequence>
<evidence type="ECO:0000256" key="3">
    <source>
        <dbReference type="ARBA" id="ARBA00017926"/>
    </source>
</evidence>
<protein>
    <recommendedName>
        <fullName evidence="3 8">Signal recognition particle 14 kDa protein</fullName>
        <shortName evidence="8">SRP14</shortName>
    </recommendedName>
</protein>
<dbReference type="InterPro" id="IPR009018">
    <property type="entry name" value="Signal_recog_particle_SRP9/14"/>
</dbReference>
<dbReference type="Pfam" id="PF02290">
    <property type="entry name" value="SRP14"/>
    <property type="match status" value="1"/>
</dbReference>
<keyword evidence="4 8" id="KW-0963">Cytoplasm</keyword>
<comment type="caution">
    <text evidence="9">The sequence shown here is derived from an EMBL/GenBank/DDBJ whole genome shotgun (WGS) entry which is preliminary data.</text>
</comment>
<dbReference type="Gene3D" id="3.30.720.10">
    <property type="entry name" value="Signal recognition particle alu RNA binding heterodimer, srp9/1"/>
    <property type="match status" value="1"/>
</dbReference>
<keyword evidence="6 8" id="KW-0733">Signal recognition particle</keyword>
<keyword evidence="5 8" id="KW-0694">RNA-binding</keyword>
<proteinExistence type="inferred from homology"/>
<dbReference type="GO" id="GO:0005786">
    <property type="term" value="C:signal recognition particle, endoplasmic reticulum targeting"/>
    <property type="evidence" value="ECO:0007669"/>
    <property type="project" value="UniProtKB-UniRule"/>
</dbReference>
<reference evidence="9 10" key="1">
    <citation type="submission" date="2020-04" db="EMBL/GenBank/DDBJ databases">
        <authorList>
            <person name="Alioto T."/>
            <person name="Alioto T."/>
            <person name="Gomez Garrido J."/>
        </authorList>
    </citation>
    <scope>NUCLEOTIDE SEQUENCE [LARGE SCALE GENOMIC DNA]</scope>
</reference>